<gene>
    <name evidence="2" type="ORF">VP01_5366g1</name>
</gene>
<feature type="compositionally biased region" description="Polar residues" evidence="1">
    <location>
        <begin position="67"/>
        <end position="80"/>
    </location>
</feature>
<organism evidence="2 3">
    <name type="scientific">Puccinia sorghi</name>
    <dbReference type="NCBI Taxonomy" id="27349"/>
    <lineage>
        <taxon>Eukaryota</taxon>
        <taxon>Fungi</taxon>
        <taxon>Dikarya</taxon>
        <taxon>Basidiomycota</taxon>
        <taxon>Pucciniomycotina</taxon>
        <taxon>Pucciniomycetes</taxon>
        <taxon>Pucciniales</taxon>
        <taxon>Pucciniaceae</taxon>
        <taxon>Puccinia</taxon>
    </lineage>
</organism>
<feature type="compositionally biased region" description="Basic and acidic residues" evidence="1">
    <location>
        <begin position="55"/>
        <end position="66"/>
    </location>
</feature>
<comment type="caution">
    <text evidence="2">The sequence shown here is derived from an EMBL/GenBank/DDBJ whole genome shotgun (WGS) entry which is preliminary data.</text>
</comment>
<feature type="region of interest" description="Disordered" evidence="1">
    <location>
        <begin position="40"/>
        <end position="98"/>
    </location>
</feature>
<dbReference type="EMBL" id="LAVV01010571">
    <property type="protein sequence ID" value="KNZ48851.1"/>
    <property type="molecule type" value="Genomic_DNA"/>
</dbReference>
<evidence type="ECO:0000256" key="1">
    <source>
        <dbReference type="SAM" id="MobiDB-lite"/>
    </source>
</evidence>
<feature type="compositionally biased region" description="Polar residues" evidence="1">
    <location>
        <begin position="1"/>
        <end position="14"/>
    </location>
</feature>
<reference evidence="2 3" key="1">
    <citation type="submission" date="2015-08" db="EMBL/GenBank/DDBJ databases">
        <title>Next Generation Sequencing and Analysis of the Genome of Puccinia sorghi L Schw, the Causal Agent of Maize Common Rust.</title>
        <authorList>
            <person name="Rochi L."/>
            <person name="Burguener G."/>
            <person name="Darino M."/>
            <person name="Turjanski A."/>
            <person name="Kreff E."/>
            <person name="Dieguez M.J."/>
            <person name="Sacco F."/>
        </authorList>
    </citation>
    <scope>NUCLEOTIDE SEQUENCE [LARGE SCALE GENOMIC DNA]</scope>
    <source>
        <strain evidence="2 3">RO10H11247</strain>
    </source>
</reference>
<dbReference type="Proteomes" id="UP000037035">
    <property type="component" value="Unassembled WGS sequence"/>
</dbReference>
<feature type="region of interest" description="Disordered" evidence="1">
    <location>
        <begin position="1"/>
        <end position="24"/>
    </location>
</feature>
<keyword evidence="3" id="KW-1185">Reference proteome</keyword>
<evidence type="ECO:0000313" key="2">
    <source>
        <dbReference type="EMBL" id="KNZ48851.1"/>
    </source>
</evidence>
<proteinExistence type="predicted"/>
<evidence type="ECO:0000313" key="3">
    <source>
        <dbReference type="Proteomes" id="UP000037035"/>
    </source>
</evidence>
<sequence>MAREVSPTSVNPTKSCHRRPLTQTSDIPLNFSDFVEYADLLDDPNNGPPLPHPPRSTEDEINRKGELSTNKISAFVSSGDNMRERVASPTSNQHGKLTGKDQAVLESLVGVLGISVENQALIYQICNPCIWSNSVDPLPCTNPGNPHGPPAGSLYSYSGPKWVCAALRPTSNHEDGEAISSVVSFLRNMVKYERNTLCNLLLTNIKHDLGQAVVGAVPKLYDLFFLIDWGFRAQDFLKIRLALLRMITAHHYLHRPPGETSSQWEMIDDQLDQLRSFSSHQKQA</sequence>
<dbReference type="VEuPathDB" id="FungiDB:VP01_5366g1"/>
<protein>
    <submittedName>
        <fullName evidence="2">Uncharacterized protein</fullName>
    </submittedName>
</protein>
<name>A0A0L6UJZ7_9BASI</name>
<accession>A0A0L6UJZ7</accession>
<dbReference type="OrthoDB" id="2504051at2759"/>
<dbReference type="AlphaFoldDB" id="A0A0L6UJZ7"/>